<dbReference type="EMBL" id="JAMFLX010000008">
    <property type="protein sequence ID" value="MCL6269821.1"/>
    <property type="molecule type" value="Genomic_DNA"/>
</dbReference>
<reference evidence="2 3" key="1">
    <citation type="submission" date="2022-05" db="EMBL/GenBank/DDBJ databases">
        <authorList>
            <person name="Park J.-S."/>
        </authorList>
    </citation>
    <scope>NUCLEOTIDE SEQUENCE [LARGE SCALE GENOMIC DNA]</scope>
    <source>
        <strain evidence="2 3">2012CJ34-2</strain>
    </source>
</reference>
<keyword evidence="3" id="KW-1185">Reference proteome</keyword>
<feature type="compositionally biased region" description="Acidic residues" evidence="1">
    <location>
        <begin position="677"/>
        <end position="687"/>
    </location>
</feature>
<evidence type="ECO:0000313" key="2">
    <source>
        <dbReference type="EMBL" id="MCL6269821.1"/>
    </source>
</evidence>
<name>A0ABT0PF27_9GAMM</name>
<dbReference type="Proteomes" id="UP001203338">
    <property type="component" value="Unassembled WGS sequence"/>
</dbReference>
<organism evidence="2 3">
    <name type="scientific">Parendozoicomonas callyspongiae</name>
    <dbReference type="NCBI Taxonomy" id="2942213"/>
    <lineage>
        <taxon>Bacteria</taxon>
        <taxon>Pseudomonadati</taxon>
        <taxon>Pseudomonadota</taxon>
        <taxon>Gammaproteobacteria</taxon>
        <taxon>Oceanospirillales</taxon>
        <taxon>Endozoicomonadaceae</taxon>
        <taxon>Parendozoicomonas</taxon>
    </lineage>
</organism>
<accession>A0ABT0PF27</accession>
<protein>
    <submittedName>
        <fullName evidence="2">Uncharacterized protein</fullName>
    </submittedName>
</protein>
<dbReference type="RefSeq" id="WP_249698914.1">
    <property type="nucleotide sequence ID" value="NZ_JAMFLX010000008.1"/>
</dbReference>
<proteinExistence type="predicted"/>
<feature type="region of interest" description="Disordered" evidence="1">
    <location>
        <begin position="668"/>
        <end position="687"/>
    </location>
</feature>
<comment type="caution">
    <text evidence="2">The sequence shown here is derived from an EMBL/GenBank/DDBJ whole genome shotgun (WGS) entry which is preliminary data.</text>
</comment>
<sequence>MDMRQKKTKYQFKVFSLAIEITAGNHRVADAITKPLFNQVKLPTLLGEEPLLKKFAYQIDRDDIHEPAVFNYPQLPDLPSFITLEEEEKVIPFSASVSVNDKQLDCERCRFSGTSIGNVVFNLEPREVACRDESLWDSIVSNDQKKLAGWVLIDDYDLCRNAHDLDFRIKAQIGNQLPLATVFSSQDYRHVYQSRVSRNGSSSFGSSVESTLENKERLAIAQRSMLVLQDVGLHKNERRLIRTLLNTRNMERAIATCNEDLLPEYGLRLALPENGMIRQGTMEVRCLEGERELIEVVSTRNFYQIKQKSKHRSSDNPIPAEASLRLRFAVSREQVIKPAEILYTSIEVKINGSGVSAGKVLDDDYSYSATDFEKLYKPEFDKALSTMETNVFYRWLQDKTQAELLFARPLEYEEILALESAGEDSESYEDFAGFEQIGVTGLQLPRLGGSEPLPLHMQRIGTGTVKFLDSYYDNHTPLTVELIPGFGWAITNLAENKIQELTDQVTILPSSAHSRTLSEGAMTVNAHDLEEVKPLTTSNFPRGAPESLSILKKKRRKSISSELEKGTRTKLLKEFRAEHDNLFSVLLEFHKTQPNISDAKESLRERCTSAGIKGKYQNQVVGYYGNNFSRIQRSSPKPSGMGKRILSEAALYTTPANFQLKRYSSQIDEVKTHPDYDGTEPEPTEESMDEEQILTHEHEAGNGGMLHEILEQLGLKDEAMGLGQVNTE</sequence>
<gene>
    <name evidence="2" type="ORF">M3P05_07690</name>
</gene>
<evidence type="ECO:0000313" key="3">
    <source>
        <dbReference type="Proteomes" id="UP001203338"/>
    </source>
</evidence>
<evidence type="ECO:0000256" key="1">
    <source>
        <dbReference type="SAM" id="MobiDB-lite"/>
    </source>
</evidence>